<evidence type="ECO:0000256" key="1">
    <source>
        <dbReference type="SAM" id="MobiDB-lite"/>
    </source>
</evidence>
<dbReference type="GO" id="GO:0003677">
    <property type="term" value="F:DNA binding"/>
    <property type="evidence" value="ECO:0007669"/>
    <property type="project" value="InterPro"/>
</dbReference>
<dbReference type="InterPro" id="IPR036115">
    <property type="entry name" value="GCM_dom_sf"/>
</dbReference>
<proteinExistence type="predicted"/>
<dbReference type="InterPro" id="IPR013083">
    <property type="entry name" value="Znf_RING/FYVE/PHD"/>
</dbReference>
<feature type="region of interest" description="Disordered" evidence="1">
    <location>
        <begin position="1160"/>
        <end position="1191"/>
    </location>
</feature>
<dbReference type="SUPFAM" id="SSF90073">
    <property type="entry name" value="GCM domain"/>
    <property type="match status" value="1"/>
</dbReference>
<feature type="compositionally biased region" description="Polar residues" evidence="1">
    <location>
        <begin position="1587"/>
        <end position="1596"/>
    </location>
</feature>
<feature type="region of interest" description="Disordered" evidence="1">
    <location>
        <begin position="1557"/>
        <end position="1618"/>
    </location>
</feature>
<protein>
    <recommendedName>
        <fullName evidence="2">GCM domain-containing protein</fullName>
    </recommendedName>
</protein>
<evidence type="ECO:0000259" key="2">
    <source>
        <dbReference type="PROSITE" id="PS50807"/>
    </source>
</evidence>
<dbReference type="Proteomes" id="UP001215598">
    <property type="component" value="Unassembled WGS sequence"/>
</dbReference>
<feature type="domain" description="GCM" evidence="2">
    <location>
        <begin position="120"/>
        <end position="281"/>
    </location>
</feature>
<feature type="compositionally biased region" description="Polar residues" evidence="1">
    <location>
        <begin position="1160"/>
        <end position="1177"/>
    </location>
</feature>
<dbReference type="InterPro" id="IPR003902">
    <property type="entry name" value="Tscrpt_reg_GCM"/>
</dbReference>
<dbReference type="SUPFAM" id="SSF57903">
    <property type="entry name" value="FYVE/PHD zinc finger"/>
    <property type="match status" value="1"/>
</dbReference>
<dbReference type="PROSITE" id="PS50807">
    <property type="entry name" value="GCM"/>
    <property type="match status" value="1"/>
</dbReference>
<dbReference type="EMBL" id="JARKIB010000150">
    <property type="protein sequence ID" value="KAJ7731764.1"/>
    <property type="molecule type" value="Genomic_DNA"/>
</dbReference>
<comment type="caution">
    <text evidence="3">The sequence shown here is derived from an EMBL/GenBank/DDBJ whole genome shotgun (WGS) entry which is preliminary data.</text>
</comment>
<sequence>MLQRIKRFFGFGPSPPPTNESAYHKGNILGHPGYFPGPYGPAPWNYPMYPPGMPQNGPNHTVWSPYQQWPPGPWDTSSTVYPQGQFPQVYAPPPYPPPAPGQVFPAPHVQTFNPGYPGYPVQMLPPPPANPQPIQAEPSYQWPDGDVKLECTAGHEPAGWDDQGWMWRSSGPRKIGLPEGAYKVDKRVCLGVFRCRCTSAAGDPSRFFRPRKEKAARERQLSETCHICRSTLTLIPCEASLTYYRYRGHGGVEHSVRQHLGRHEHPHPPIKILSAADRAALDQQVRENPSLTAQQLRAGAGPTQVALGDINPVLLGARKARHEVENSKVRQGIVGPATTRNSGFQLLSSLTSLQESFDTPWIVNSNLMDGQFIIMQTPFMRDTLLRDQVQSWHQETLEAESGRHGVVTDGCHDFFKQGILLVSLVFSPILLRWAPILFTWIGRFDEHHHKSHFAQLVYVIAELCTQGLGHAFDERLYSAVFAFFSLRTMVILNLFPQILDFSSAQRNGFISAFVEFMCSRIPGWSTLSEQSRRAEASALRTRAEALIKGCFIHWKRSLHKIKQVIGAQHLFRFEALINVLESEHSTAVEFFEAVELIRAEFAEVRPWLSWWILPGNGSMIFPAMQKMPAELRARLPNSTNASESGHWLLYRAVGQGFDLWDGVRRLYRFQRETEMLYAAVLAGHVDARFQGTKAQPKSRIKWHPNDGRAPDTRERLAAIQKIEGDFNALTSELNDGERWKACNSALAVDVPPPAPTNSTPPTQLMRQSYKWEANSCFIDAPLEAYFRVFIAMGDAARGDLLRRIRGDAPMTGLRDVFEHLWLRGLLSGAIATTKSSSNVVPSAVKLGHALVAGQLNVKRLISTKWDAGQLSDGMPGCARTWLNQMITTDTTNTVQKYFGIRHALHYTCPKAHLTTQTNSTVWVENGISHGDIFLAHHYIPESSHQPSLANYLVHSIPRQRLGNDMRLLHQEPPIVCSNPDCHGGEATMAAVSTDWPLILRMDPISHTPNLSLVSDRREIACPLVMKLGGQVEYELVARVIYIGPTADGSLGHYVTKTRLKGNTYMYDDTRRNGCLNELGPLHLLEDHDPNTAFVLYHRTSQSFKTSRTVAEIQGDFEKIPVVPITIEIIPDVPNTAKPAAPSPPAPEDDEVDQMIIDSIASPTKSSQSSDRFYTPEQSPGDASRAETDSSTPCPVLCVPCGANFPEGDDDPNEVQCGRCKFWSHFKCYPGTDWNDENEDFFCRTCREEIRLEFYQPGTIAMLPEPQSDWKDKKTLWYPAKFIKHHKNRANGPYEYEFEWLACLDGTLYNTEFSSVPELRRIYHRGREFLEAIQYVKLSDQQIGNIRLPFYEDTNFEDHENPELTVIFNAAIPQIAKILAAWDQQHCAMQSLSRFTGSKRINQVQKSSEWMVALGLALTPELEAVLAPANIRLLQHKSLAHLHHEERLARVTGIGSALLHFLVVQHELKEPLNLNGDLVNDLWDNSVVTCGGDGKAALQAMYGAVNDGVLPGANHSQKMSRFFDRHTVFDSHWRPPLYRRLRNSQFASTEAILVTVSTGSKRKAEEQLEGSKGPKRSKLEEPKKVKAQQKTKNSGAGTNMAAPGNNRRILPSRKCASRV</sequence>
<dbReference type="CDD" id="cd15489">
    <property type="entry name" value="PHD_SF"/>
    <property type="match status" value="1"/>
</dbReference>
<accession>A0AAD7HZR0</accession>
<organism evidence="3 4">
    <name type="scientific">Mycena metata</name>
    <dbReference type="NCBI Taxonomy" id="1033252"/>
    <lineage>
        <taxon>Eukaryota</taxon>
        <taxon>Fungi</taxon>
        <taxon>Dikarya</taxon>
        <taxon>Basidiomycota</taxon>
        <taxon>Agaricomycotina</taxon>
        <taxon>Agaricomycetes</taxon>
        <taxon>Agaricomycetidae</taxon>
        <taxon>Agaricales</taxon>
        <taxon>Marasmiineae</taxon>
        <taxon>Mycenaceae</taxon>
        <taxon>Mycena</taxon>
    </lineage>
</organism>
<keyword evidence="4" id="KW-1185">Reference proteome</keyword>
<gene>
    <name evidence="3" type="ORF">B0H16DRAFT_1893243</name>
</gene>
<evidence type="ECO:0000313" key="3">
    <source>
        <dbReference type="EMBL" id="KAJ7731764.1"/>
    </source>
</evidence>
<dbReference type="Gene3D" id="3.30.40.10">
    <property type="entry name" value="Zinc/RING finger domain, C3HC4 (zinc finger)"/>
    <property type="match status" value="1"/>
</dbReference>
<evidence type="ECO:0000313" key="4">
    <source>
        <dbReference type="Proteomes" id="UP001215598"/>
    </source>
</evidence>
<dbReference type="InterPro" id="IPR011011">
    <property type="entry name" value="Znf_FYVE_PHD"/>
</dbReference>
<name>A0AAD7HZR0_9AGAR</name>
<reference evidence="3" key="1">
    <citation type="submission" date="2023-03" db="EMBL/GenBank/DDBJ databases">
        <title>Massive genome expansion in bonnet fungi (Mycena s.s.) driven by repeated elements and novel gene families across ecological guilds.</title>
        <authorList>
            <consortium name="Lawrence Berkeley National Laboratory"/>
            <person name="Harder C.B."/>
            <person name="Miyauchi S."/>
            <person name="Viragh M."/>
            <person name="Kuo A."/>
            <person name="Thoen E."/>
            <person name="Andreopoulos B."/>
            <person name="Lu D."/>
            <person name="Skrede I."/>
            <person name="Drula E."/>
            <person name="Henrissat B."/>
            <person name="Morin E."/>
            <person name="Kohler A."/>
            <person name="Barry K."/>
            <person name="LaButti K."/>
            <person name="Morin E."/>
            <person name="Salamov A."/>
            <person name="Lipzen A."/>
            <person name="Mereny Z."/>
            <person name="Hegedus B."/>
            <person name="Baldrian P."/>
            <person name="Stursova M."/>
            <person name="Weitz H."/>
            <person name="Taylor A."/>
            <person name="Grigoriev I.V."/>
            <person name="Nagy L.G."/>
            <person name="Martin F."/>
            <person name="Kauserud H."/>
        </authorList>
    </citation>
    <scope>NUCLEOTIDE SEQUENCE</scope>
    <source>
        <strain evidence="3">CBHHK182m</strain>
    </source>
</reference>
<dbReference type="GO" id="GO:0006355">
    <property type="term" value="P:regulation of DNA-templated transcription"/>
    <property type="evidence" value="ECO:0007669"/>
    <property type="project" value="InterPro"/>
</dbReference>